<dbReference type="GO" id="GO:2000042">
    <property type="term" value="P:negative regulation of double-strand break repair via homologous recombination"/>
    <property type="evidence" value="ECO:0007669"/>
    <property type="project" value="TreeGrafter"/>
</dbReference>
<dbReference type="Proteomes" id="UP000011087">
    <property type="component" value="Unassembled WGS sequence"/>
</dbReference>
<gene>
    <name evidence="1" type="ORF">GUITHDRAFT_109528</name>
</gene>
<dbReference type="PANTHER" id="PTHR33962:SF1">
    <property type="entry name" value="RECQ-MEDIATED GENOME INSTABILITY PROTEIN 2"/>
    <property type="match status" value="1"/>
</dbReference>
<dbReference type="GO" id="GO:0043007">
    <property type="term" value="P:maintenance of rDNA"/>
    <property type="evidence" value="ECO:0007669"/>
    <property type="project" value="TreeGrafter"/>
</dbReference>
<evidence type="ECO:0000313" key="1">
    <source>
        <dbReference type="EMBL" id="EKX44407.1"/>
    </source>
</evidence>
<name>L1J7V9_GUITC</name>
<dbReference type="STRING" id="905079.L1J7V9"/>
<dbReference type="OrthoDB" id="59690at2759"/>
<dbReference type="Pfam" id="PF16100">
    <property type="entry name" value="RMI2"/>
    <property type="match status" value="1"/>
</dbReference>
<proteinExistence type="predicted"/>
<accession>L1J7V9</accession>
<dbReference type="GeneID" id="17301177"/>
<dbReference type="RefSeq" id="XP_005831387.1">
    <property type="nucleotide sequence ID" value="XM_005831330.1"/>
</dbReference>
<protein>
    <submittedName>
        <fullName evidence="1 2">Uncharacterized protein</fullName>
    </submittedName>
</protein>
<dbReference type="PaxDb" id="55529-EKX44407"/>
<dbReference type="InterPro" id="IPR032245">
    <property type="entry name" value="RMI2"/>
</dbReference>
<dbReference type="PANTHER" id="PTHR33962">
    <property type="entry name" value="RECQ-MEDIATED GENOME INSTABILITY PROTEIN 2 RMI2"/>
    <property type="match status" value="1"/>
</dbReference>
<dbReference type="GO" id="GO:0016607">
    <property type="term" value="C:nuclear speck"/>
    <property type="evidence" value="ECO:0007669"/>
    <property type="project" value="TreeGrafter"/>
</dbReference>
<keyword evidence="3" id="KW-1185">Reference proteome</keyword>
<dbReference type="GO" id="GO:0033045">
    <property type="term" value="P:regulation of sister chromatid segregation"/>
    <property type="evidence" value="ECO:0007669"/>
    <property type="project" value="TreeGrafter"/>
</dbReference>
<dbReference type="GO" id="GO:0006281">
    <property type="term" value="P:DNA repair"/>
    <property type="evidence" value="ECO:0007669"/>
    <property type="project" value="TreeGrafter"/>
</dbReference>
<dbReference type="KEGG" id="gtt:GUITHDRAFT_109528"/>
<sequence>MDVCVKLHVDQLESTHRRSLDLGRDGDVVDLRQTETQTTAMVDDGSGVVSIDCTELYKVYDKYKDTWRLAKGMYVMAQGILSKDADQRLHVICTKIADLSANPDRFAMWMCEVVDADRFKDQLLA</sequence>
<reference evidence="3" key="2">
    <citation type="submission" date="2012-11" db="EMBL/GenBank/DDBJ databases">
        <authorList>
            <person name="Kuo A."/>
            <person name="Curtis B.A."/>
            <person name="Tanifuji G."/>
            <person name="Burki F."/>
            <person name="Gruber A."/>
            <person name="Irimia M."/>
            <person name="Maruyama S."/>
            <person name="Arias M.C."/>
            <person name="Ball S.G."/>
            <person name="Gile G.H."/>
            <person name="Hirakawa Y."/>
            <person name="Hopkins J.F."/>
            <person name="Rensing S.A."/>
            <person name="Schmutz J."/>
            <person name="Symeonidi A."/>
            <person name="Elias M."/>
            <person name="Eveleigh R.J."/>
            <person name="Herman E.K."/>
            <person name="Klute M.J."/>
            <person name="Nakayama T."/>
            <person name="Obornik M."/>
            <person name="Reyes-Prieto A."/>
            <person name="Armbrust E.V."/>
            <person name="Aves S.J."/>
            <person name="Beiko R.G."/>
            <person name="Coutinho P."/>
            <person name="Dacks J.B."/>
            <person name="Durnford D.G."/>
            <person name="Fast N.M."/>
            <person name="Green B.R."/>
            <person name="Grisdale C."/>
            <person name="Hempe F."/>
            <person name="Henrissat B."/>
            <person name="Hoppner M.P."/>
            <person name="Ishida K.-I."/>
            <person name="Kim E."/>
            <person name="Koreny L."/>
            <person name="Kroth P.G."/>
            <person name="Liu Y."/>
            <person name="Malik S.-B."/>
            <person name="Maier U.G."/>
            <person name="McRose D."/>
            <person name="Mock T."/>
            <person name="Neilson J.A."/>
            <person name="Onodera N.T."/>
            <person name="Poole A.M."/>
            <person name="Pritham E.J."/>
            <person name="Richards T.A."/>
            <person name="Rocap G."/>
            <person name="Roy S.W."/>
            <person name="Sarai C."/>
            <person name="Schaack S."/>
            <person name="Shirato S."/>
            <person name="Slamovits C.H."/>
            <person name="Spencer D.F."/>
            <person name="Suzuki S."/>
            <person name="Worden A.Z."/>
            <person name="Zauner S."/>
            <person name="Barry K."/>
            <person name="Bell C."/>
            <person name="Bharti A.K."/>
            <person name="Crow J.A."/>
            <person name="Grimwood J."/>
            <person name="Kramer R."/>
            <person name="Lindquist E."/>
            <person name="Lucas S."/>
            <person name="Salamov A."/>
            <person name="McFadden G.I."/>
            <person name="Lane C.E."/>
            <person name="Keeling P.J."/>
            <person name="Gray M.W."/>
            <person name="Grigoriev I.V."/>
            <person name="Archibald J.M."/>
        </authorList>
    </citation>
    <scope>NUCLEOTIDE SEQUENCE</scope>
    <source>
        <strain evidence="3">CCMP2712</strain>
    </source>
</reference>
<dbReference type="EnsemblProtists" id="EKX44407">
    <property type="protein sequence ID" value="EKX44407"/>
    <property type="gene ID" value="GUITHDRAFT_109528"/>
</dbReference>
<dbReference type="AlphaFoldDB" id="L1J7V9"/>
<evidence type="ECO:0000313" key="3">
    <source>
        <dbReference type="Proteomes" id="UP000011087"/>
    </source>
</evidence>
<dbReference type="InterPro" id="IPR012340">
    <property type="entry name" value="NA-bd_OB-fold"/>
</dbReference>
<dbReference type="HOGENOM" id="CLU_1996946_0_0_1"/>
<reference evidence="1 3" key="1">
    <citation type="journal article" date="2012" name="Nature">
        <title>Algal genomes reveal evolutionary mosaicism and the fate of nucleomorphs.</title>
        <authorList>
            <consortium name="DOE Joint Genome Institute"/>
            <person name="Curtis B.A."/>
            <person name="Tanifuji G."/>
            <person name="Burki F."/>
            <person name="Gruber A."/>
            <person name="Irimia M."/>
            <person name="Maruyama S."/>
            <person name="Arias M.C."/>
            <person name="Ball S.G."/>
            <person name="Gile G.H."/>
            <person name="Hirakawa Y."/>
            <person name="Hopkins J.F."/>
            <person name="Kuo A."/>
            <person name="Rensing S.A."/>
            <person name="Schmutz J."/>
            <person name="Symeonidi A."/>
            <person name="Elias M."/>
            <person name="Eveleigh R.J."/>
            <person name="Herman E.K."/>
            <person name="Klute M.J."/>
            <person name="Nakayama T."/>
            <person name="Obornik M."/>
            <person name="Reyes-Prieto A."/>
            <person name="Armbrust E.V."/>
            <person name="Aves S.J."/>
            <person name="Beiko R.G."/>
            <person name="Coutinho P."/>
            <person name="Dacks J.B."/>
            <person name="Durnford D.G."/>
            <person name="Fast N.M."/>
            <person name="Green B.R."/>
            <person name="Grisdale C.J."/>
            <person name="Hempel F."/>
            <person name="Henrissat B."/>
            <person name="Hoppner M.P."/>
            <person name="Ishida K."/>
            <person name="Kim E."/>
            <person name="Koreny L."/>
            <person name="Kroth P.G."/>
            <person name="Liu Y."/>
            <person name="Malik S.B."/>
            <person name="Maier U.G."/>
            <person name="McRose D."/>
            <person name="Mock T."/>
            <person name="Neilson J.A."/>
            <person name="Onodera N.T."/>
            <person name="Poole A.M."/>
            <person name="Pritham E.J."/>
            <person name="Richards T.A."/>
            <person name="Rocap G."/>
            <person name="Roy S.W."/>
            <person name="Sarai C."/>
            <person name="Schaack S."/>
            <person name="Shirato S."/>
            <person name="Slamovits C.H."/>
            <person name="Spencer D.F."/>
            <person name="Suzuki S."/>
            <person name="Worden A.Z."/>
            <person name="Zauner S."/>
            <person name="Barry K."/>
            <person name="Bell C."/>
            <person name="Bharti A.K."/>
            <person name="Crow J.A."/>
            <person name="Grimwood J."/>
            <person name="Kramer R."/>
            <person name="Lindquist E."/>
            <person name="Lucas S."/>
            <person name="Salamov A."/>
            <person name="McFadden G.I."/>
            <person name="Lane C.E."/>
            <person name="Keeling P.J."/>
            <person name="Gray M.W."/>
            <person name="Grigoriev I.V."/>
            <person name="Archibald J.M."/>
        </authorList>
    </citation>
    <scope>NUCLEOTIDE SEQUENCE</scope>
    <source>
        <strain evidence="1 3">CCMP2712</strain>
    </source>
</reference>
<organism evidence="1">
    <name type="scientific">Guillardia theta (strain CCMP2712)</name>
    <name type="common">Cryptophyte</name>
    <dbReference type="NCBI Taxonomy" id="905079"/>
    <lineage>
        <taxon>Eukaryota</taxon>
        <taxon>Cryptophyceae</taxon>
        <taxon>Pyrenomonadales</taxon>
        <taxon>Geminigeraceae</taxon>
        <taxon>Guillardia</taxon>
    </lineage>
</organism>
<evidence type="ECO:0000313" key="2">
    <source>
        <dbReference type="EnsemblProtists" id="EKX44407"/>
    </source>
</evidence>
<dbReference type="Gene3D" id="2.40.50.140">
    <property type="entry name" value="Nucleic acid-binding proteins"/>
    <property type="match status" value="1"/>
</dbReference>
<dbReference type="EMBL" id="JH993004">
    <property type="protein sequence ID" value="EKX44407.1"/>
    <property type="molecule type" value="Genomic_DNA"/>
</dbReference>
<dbReference type="GO" id="GO:0005829">
    <property type="term" value="C:cytosol"/>
    <property type="evidence" value="ECO:0007669"/>
    <property type="project" value="TreeGrafter"/>
</dbReference>
<reference evidence="2" key="3">
    <citation type="submission" date="2016-03" db="UniProtKB">
        <authorList>
            <consortium name="EnsemblProtists"/>
        </authorList>
    </citation>
    <scope>IDENTIFICATION</scope>
</reference>